<feature type="compositionally biased region" description="Polar residues" evidence="1">
    <location>
        <begin position="62"/>
        <end position="78"/>
    </location>
</feature>
<feature type="compositionally biased region" description="Basic and acidic residues" evidence="1">
    <location>
        <begin position="29"/>
        <end position="43"/>
    </location>
</feature>
<evidence type="ECO:0000313" key="4">
    <source>
        <dbReference type="Proteomes" id="UP000186804"/>
    </source>
</evidence>
<sequence length="1821" mass="211867">MKILNNILVLFCSLFILINGKYERYGYRSELSPEKSKPREKPLTRNIPLAGGIPIRKRVRSPSPQKNEGNFSERNLSEISPDKSSEKSLKRVSRRKHKNYKQYDLKSATSIAKPALDNFLTDTTVGSMMNDMDLMSQAPVELQTSPIISLDAIKRISKTRPIIKKEPILKENLSKDKYTKVKVRFISPRQIGVLEVEEPPENLKVMLVNLTRQFENKEKALDKGAAEVACAKFEPLLHCEIVNVNGKSRKHSVSTKWSDNKEYSWNTAHGSYGRVVFGYIEVPKEDVVLQISQSPFTNFFKVPSQLYKVRILFHGGGNYEPKYLLGGTKISVVIKSHFRNLYVTAEKIWEREREMYYALSKELWTNGNGESIIYIPTVFSIHYTDPETNKQQVLFPDLKGRTQLVSELLIMERISGLTMHELVTYMHGELIRNWLDNTDKWYLWLKASFKLQWLIFHAIQSFFASGYLLYMHCDLNRSNIIVHIPNLTNNHQKNLENIIALTIWEIRIIDISFCWVPSVKYSRNMVGPCRQINNYATFSDTDLLSLSTQECIKSVYIGLKSKKNSPKYQKMMKIAKDIVDSLNNIPEWWSVTVYYHTPNPKYSLRYKHNRLNQGHTFNESIEGLMKACDSLDGSARKLGFNLPFQCFSPESYLRGYLHLSFRLSKLGLCLRKSMAINSSVITMKIPIMSYFDFAISVLNLDFSLRETSRQCVIMIPKIIESPEGNKVSISITYTLPDIICRDIKNCVTKIESHRSFIGDKVLKPALAVVTAENYESDLWLNELMGTKKYQIPLLLSGMRIYGRFQGLEMPEPFNKAMIMNFMNLINDMAQTVGVQTLNEQNIMELCTKAESQHKLETIFTMKNIQFLVKYAESYKLVRICQVFFKLLPNTGISLIDQSITQENSKKYSDREVSQMSLRTFPKRKSDIPVDIITEDSNSEQKLETASLSELYKQQPYESLMFKKYYLQDAAHYLIKNHQDKESNKVFDINCDSKYGLILVPLLDSYNEDEGNKQEYNTLNNDISTDIGYSRNKKLKEMLISETRKYSKLKGVEMLKYQSIELLCSEISNLIDCEINKNLQKSFKNLYNKNMTVIQISNSEGIMNISWKFLQGKYGSVGFGILNVPSRIDEIFIKSSLLVNSNKIEYKVKNIGIWFYGNNKLSPSWLLEKSKFVISVKSPFNKVHSKGEKYWNREKILSILVSLELWTSSKGDLYQIAPSIFSIFYNVKDFESDPFKLGASIQDIPLESGIQKKGITNTYVRNIKPLFTNYLFMERLHGETMNSLLYYLRSRKLFEWLEEDYSMTRWDLWYHAILTLLYLSIHTIQSFAASGFSLYMHCDINFGNIIYILPPISQYNHEYNLLNIINMKLIDVRIIDYSFLYIFHYRDNHNDCLDMNKHGESMGFGSFLEERNLPNVCKEVINSAIFSDPNYISIFISELLKGSSILYNMDRVFQKKEQNMQSQELQIENNFLYMDKSTLYNNRNPLVIWNNQENKVIRKLSEIHQNIQELPEWSQIGLSFIPNDNPFKRWVSKNQNKGKMATFNQGIEAYIAICNILAPTFLQSYRRLVSLNNFEVISEISRFPCFSLESYLRGYTFLSYNVVKLALCMRRSSSKIGDLSDFLQKRQPTYFQFATLVLEYYTWLIIHNNNLQESKHMNPVVHRSFFTKLKTLCNEESLKSDKNFNLQANISFQAKNSRNIYYNINEDQDKLIRRSIMEFNLQPTFALILQRLWYRIQGLVTLNNSEDPIKILLLPLIDFMQKEFTAKDELLDDLILLNACNELYNRGIIKSILRSDLYITLARIDKSICDTLIKPANNLKIY</sequence>
<feature type="region of interest" description="Disordered" evidence="1">
    <location>
        <begin position="29"/>
        <end position="48"/>
    </location>
</feature>
<feature type="compositionally biased region" description="Basic and acidic residues" evidence="1">
    <location>
        <begin position="80"/>
        <end position="89"/>
    </location>
</feature>
<dbReference type="EMBL" id="LRBS01000034">
    <property type="protein sequence ID" value="OII77480.1"/>
    <property type="molecule type" value="Genomic_DNA"/>
</dbReference>
<feature type="chain" id="PRO_5013289412" description="Protein kinase domain-containing protein" evidence="2">
    <location>
        <begin position="21"/>
        <end position="1821"/>
    </location>
</feature>
<dbReference type="RefSeq" id="XP_067069326.1">
    <property type="nucleotide sequence ID" value="XM_067211874.1"/>
</dbReference>
<comment type="caution">
    <text evidence="3">The sequence shown here is derived from an EMBL/GenBank/DDBJ whole genome shotgun (WGS) entry which is preliminary data.</text>
</comment>
<reference evidence="3 4" key="1">
    <citation type="submission" date="2016-10" db="EMBL/GenBank/DDBJ databases">
        <title>Reductive evolution of mitochondrial metabolism and differential evolution of invasion-related proteins in Cryptosporidium.</title>
        <authorList>
            <person name="Liu S."/>
            <person name="Roellig D.M."/>
            <person name="Guo Y."/>
            <person name="Li N."/>
            <person name="Frace M.A."/>
            <person name="Tang K."/>
            <person name="Zhang L."/>
            <person name="Feng Y."/>
            <person name="Xiao L."/>
        </authorList>
    </citation>
    <scope>NUCLEOTIDE SEQUENCE [LARGE SCALE GENOMIC DNA]</scope>
    <source>
        <strain evidence="3">30847</strain>
    </source>
</reference>
<organism evidence="3 4">
    <name type="scientific">Cryptosporidium andersoni</name>
    <dbReference type="NCBI Taxonomy" id="117008"/>
    <lineage>
        <taxon>Eukaryota</taxon>
        <taxon>Sar</taxon>
        <taxon>Alveolata</taxon>
        <taxon>Apicomplexa</taxon>
        <taxon>Conoidasida</taxon>
        <taxon>Coccidia</taxon>
        <taxon>Eucoccidiorida</taxon>
        <taxon>Eimeriorina</taxon>
        <taxon>Cryptosporidiidae</taxon>
        <taxon>Cryptosporidium</taxon>
    </lineage>
</organism>
<proteinExistence type="predicted"/>
<evidence type="ECO:0008006" key="5">
    <source>
        <dbReference type="Google" id="ProtNLM"/>
    </source>
</evidence>
<evidence type="ECO:0000256" key="2">
    <source>
        <dbReference type="SAM" id="SignalP"/>
    </source>
</evidence>
<dbReference type="Proteomes" id="UP000186804">
    <property type="component" value="Unassembled WGS sequence"/>
</dbReference>
<dbReference type="GeneID" id="92365825"/>
<feature type="region of interest" description="Disordered" evidence="1">
    <location>
        <begin position="56"/>
        <end position="96"/>
    </location>
</feature>
<accession>A0A1J4MTH0</accession>
<name>A0A1J4MTH0_9CRYT</name>
<keyword evidence="2" id="KW-0732">Signal</keyword>
<feature type="signal peptide" evidence="2">
    <location>
        <begin position="1"/>
        <end position="20"/>
    </location>
</feature>
<keyword evidence="4" id="KW-1185">Reference proteome</keyword>
<evidence type="ECO:0000256" key="1">
    <source>
        <dbReference type="SAM" id="MobiDB-lite"/>
    </source>
</evidence>
<gene>
    <name evidence="3" type="ORF">cand_016400</name>
</gene>
<dbReference type="VEuPathDB" id="CryptoDB:cand_016400"/>
<protein>
    <recommendedName>
        <fullName evidence="5">Protein kinase domain-containing protein</fullName>
    </recommendedName>
</protein>
<evidence type="ECO:0000313" key="3">
    <source>
        <dbReference type="EMBL" id="OII77480.1"/>
    </source>
</evidence>
<dbReference type="OrthoDB" id="340041at2759"/>